<dbReference type="Proteomes" id="UP001151234">
    <property type="component" value="Unassembled WGS sequence"/>
</dbReference>
<gene>
    <name evidence="1" type="ORF">OQ273_09520</name>
</gene>
<evidence type="ECO:0000313" key="2">
    <source>
        <dbReference type="Proteomes" id="UP001151234"/>
    </source>
</evidence>
<evidence type="ECO:0000313" key="1">
    <source>
        <dbReference type="EMBL" id="MDA5398806.1"/>
    </source>
</evidence>
<reference evidence="1" key="1">
    <citation type="submission" date="2022-11" db="EMBL/GenBank/DDBJ databases">
        <title>Draft genome sequence of Hoeflea poritis E7-10 and Hoeflea prorocentri PM5-8, separated from scleractinian coral Porites lutea and marine dinoflagellate.</title>
        <authorList>
            <person name="Zhang G."/>
            <person name="Wei Q."/>
            <person name="Cai L."/>
        </authorList>
    </citation>
    <scope>NUCLEOTIDE SEQUENCE</scope>
    <source>
        <strain evidence="1">PM5-8</strain>
    </source>
</reference>
<dbReference type="AlphaFoldDB" id="A0A9X3UL71"/>
<protein>
    <submittedName>
        <fullName evidence="1">Uncharacterized protein</fullName>
    </submittedName>
</protein>
<accession>A0A9X3UL71</accession>
<keyword evidence="2" id="KW-1185">Reference proteome</keyword>
<dbReference type="EMBL" id="JAPJZI010000001">
    <property type="protein sequence ID" value="MDA5398806.1"/>
    <property type="molecule type" value="Genomic_DNA"/>
</dbReference>
<dbReference type="RefSeq" id="WP_267990210.1">
    <property type="nucleotide sequence ID" value="NZ_JAPJZI010000001.1"/>
</dbReference>
<comment type="caution">
    <text evidence="1">The sequence shown here is derived from an EMBL/GenBank/DDBJ whole genome shotgun (WGS) entry which is preliminary data.</text>
</comment>
<name>A0A9X3UL71_9HYPH</name>
<organism evidence="1 2">
    <name type="scientific">Hoeflea prorocentri</name>
    <dbReference type="NCBI Taxonomy" id="1922333"/>
    <lineage>
        <taxon>Bacteria</taxon>
        <taxon>Pseudomonadati</taxon>
        <taxon>Pseudomonadota</taxon>
        <taxon>Alphaproteobacteria</taxon>
        <taxon>Hyphomicrobiales</taxon>
        <taxon>Rhizobiaceae</taxon>
        <taxon>Hoeflea</taxon>
    </lineage>
</organism>
<proteinExistence type="predicted"/>
<sequence>MNTQQSTPLWKIPPWLLEPPARERFHWEIEFDQLEADEVVRAQIRRGEDPETSTNDTIQWGESTDPKGWITLEEALGYIRAIKDHPEVWESYKPQYYHRDPDAEIDLINFEISDEERAHTNWRNKFEHWYRLKFLPEAHPAAFVDPRIIVRDHLRGKIDDPFGATARSIMLEDGSMIVEKRS</sequence>